<accession>A0A1S0TFX1</accession>
<name>A0A1S0TFX1_LOALO</name>
<gene>
    <name evidence="2" type="ORF">LOAG_15416</name>
</gene>
<organism evidence="2">
    <name type="scientific">Loa loa</name>
    <name type="common">Eye worm</name>
    <name type="synonym">Filaria loa</name>
    <dbReference type="NCBI Taxonomy" id="7209"/>
    <lineage>
        <taxon>Eukaryota</taxon>
        <taxon>Metazoa</taxon>
        <taxon>Ecdysozoa</taxon>
        <taxon>Nematoda</taxon>
        <taxon>Chromadorea</taxon>
        <taxon>Rhabditida</taxon>
        <taxon>Spirurina</taxon>
        <taxon>Spiruromorpha</taxon>
        <taxon>Filarioidea</taxon>
        <taxon>Onchocercidae</taxon>
        <taxon>Loa</taxon>
    </lineage>
</organism>
<keyword evidence="1" id="KW-0812">Transmembrane</keyword>
<feature type="transmembrane region" description="Helical" evidence="1">
    <location>
        <begin position="6"/>
        <end position="28"/>
    </location>
</feature>
<keyword evidence="1" id="KW-1133">Transmembrane helix</keyword>
<dbReference type="KEGG" id="loa:LOAG_15416"/>
<dbReference type="GeneID" id="9952906"/>
<evidence type="ECO:0000256" key="1">
    <source>
        <dbReference type="SAM" id="Phobius"/>
    </source>
</evidence>
<evidence type="ECO:0000313" key="2">
    <source>
        <dbReference type="EMBL" id="EFO13115.1"/>
    </source>
</evidence>
<protein>
    <submittedName>
        <fullName evidence="2">Uncharacterized protein</fullName>
    </submittedName>
</protein>
<keyword evidence="1" id="KW-0472">Membrane</keyword>
<sequence>MFSAKAFLLTFVIYAKIFISPIITEILLKPSNEFNGIIYDNSASSISNIINAITATTTTTTTTTTTAITTTAISIIINEIQTTTTISSSSSNSHLLDVNSDDNGKISSNFSYINKSIDSIDDTLSTIMLKSSSESKITNHISSKGAFFCRYQTIPYKTAKVRLYSNIARVHENK</sequence>
<dbReference type="RefSeq" id="XP_003150954.1">
    <property type="nucleotide sequence ID" value="XM_003150906.1"/>
</dbReference>
<dbReference type="AlphaFoldDB" id="A0A1S0TFX1"/>
<proteinExistence type="predicted"/>
<dbReference type="CTD" id="9952906"/>
<dbReference type="OrthoDB" id="10585953at2759"/>
<dbReference type="InParanoid" id="A0A1S0TFX1"/>
<dbReference type="OMA" id="FFCRYQT"/>
<dbReference type="EMBL" id="JH712290">
    <property type="protein sequence ID" value="EFO13115.1"/>
    <property type="molecule type" value="Genomic_DNA"/>
</dbReference>
<reference evidence="2" key="1">
    <citation type="submission" date="2012-04" db="EMBL/GenBank/DDBJ databases">
        <title>The Genome Sequence of Loa loa.</title>
        <authorList>
            <consortium name="The Broad Institute Genome Sequencing Platform"/>
            <consortium name="Broad Institute Genome Sequencing Center for Infectious Disease"/>
            <person name="Nutman T.B."/>
            <person name="Fink D.L."/>
            <person name="Russ C."/>
            <person name="Young S."/>
            <person name="Zeng Q."/>
            <person name="Gargeya S."/>
            <person name="Alvarado L."/>
            <person name="Berlin A."/>
            <person name="Chapman S.B."/>
            <person name="Chen Z."/>
            <person name="Freedman E."/>
            <person name="Gellesch M."/>
            <person name="Goldberg J."/>
            <person name="Griggs A."/>
            <person name="Gujja S."/>
            <person name="Heilman E.R."/>
            <person name="Heiman D."/>
            <person name="Howarth C."/>
            <person name="Mehta T."/>
            <person name="Neiman D."/>
            <person name="Pearson M."/>
            <person name="Roberts A."/>
            <person name="Saif S."/>
            <person name="Shea T."/>
            <person name="Shenoy N."/>
            <person name="Sisk P."/>
            <person name="Stolte C."/>
            <person name="Sykes S."/>
            <person name="White J."/>
            <person name="Yandava C."/>
            <person name="Haas B."/>
            <person name="Henn M.R."/>
            <person name="Nusbaum C."/>
            <person name="Birren B."/>
        </authorList>
    </citation>
    <scope>NUCLEOTIDE SEQUENCE [LARGE SCALE GENOMIC DNA]</scope>
</reference>